<name>X0VWS3_9ZZZZ</name>
<protein>
    <submittedName>
        <fullName evidence="1">Uncharacterized protein</fullName>
    </submittedName>
</protein>
<gene>
    <name evidence="1" type="ORF">S01H1_55137</name>
</gene>
<sequence length="118" mass="13942">ESTFQTMINSLAKLIIDNHIDIKKFCLQFKDTWAVFNDDVLLTIVSNKNKQERNILLMNLIEDQISIFAPLQSNMEWNKFGYKYFNPKDRTFFASVFKQNYLATDVVKTVETFSHIYT</sequence>
<comment type="caution">
    <text evidence="1">The sequence shown here is derived from an EMBL/GenBank/DDBJ whole genome shotgun (WGS) entry which is preliminary data.</text>
</comment>
<dbReference type="EMBL" id="BARS01035823">
    <property type="protein sequence ID" value="GAG22884.1"/>
    <property type="molecule type" value="Genomic_DNA"/>
</dbReference>
<accession>X0VWS3</accession>
<reference evidence="1" key="1">
    <citation type="journal article" date="2014" name="Front. Microbiol.">
        <title>High frequency of phylogenetically diverse reductive dehalogenase-homologous genes in deep subseafloor sedimentary metagenomes.</title>
        <authorList>
            <person name="Kawai M."/>
            <person name="Futagami T."/>
            <person name="Toyoda A."/>
            <person name="Takaki Y."/>
            <person name="Nishi S."/>
            <person name="Hori S."/>
            <person name="Arai W."/>
            <person name="Tsubouchi T."/>
            <person name="Morono Y."/>
            <person name="Uchiyama I."/>
            <person name="Ito T."/>
            <person name="Fujiyama A."/>
            <person name="Inagaki F."/>
            <person name="Takami H."/>
        </authorList>
    </citation>
    <scope>NUCLEOTIDE SEQUENCE</scope>
    <source>
        <strain evidence="1">Expedition CK06-06</strain>
    </source>
</reference>
<feature type="non-terminal residue" evidence="1">
    <location>
        <position position="1"/>
    </location>
</feature>
<proteinExistence type="predicted"/>
<dbReference type="AlphaFoldDB" id="X0VWS3"/>
<organism evidence="1">
    <name type="scientific">marine sediment metagenome</name>
    <dbReference type="NCBI Taxonomy" id="412755"/>
    <lineage>
        <taxon>unclassified sequences</taxon>
        <taxon>metagenomes</taxon>
        <taxon>ecological metagenomes</taxon>
    </lineage>
</organism>
<evidence type="ECO:0000313" key="1">
    <source>
        <dbReference type="EMBL" id="GAG22884.1"/>
    </source>
</evidence>